<reference evidence="3" key="1">
    <citation type="submission" date="2017-02" db="EMBL/GenBank/DDBJ databases">
        <authorList>
            <person name="Varghese N."/>
            <person name="Submissions S."/>
        </authorList>
    </citation>
    <scope>NUCLEOTIDE SEQUENCE [LARGE SCALE GENOMIC DNA]</scope>
    <source>
        <strain evidence="3">ATCC BAA-34</strain>
    </source>
</reference>
<dbReference type="Proteomes" id="UP000190102">
    <property type="component" value="Unassembled WGS sequence"/>
</dbReference>
<feature type="chain" id="PRO_5013137638" evidence="1">
    <location>
        <begin position="19"/>
        <end position="220"/>
    </location>
</feature>
<evidence type="ECO:0000313" key="3">
    <source>
        <dbReference type="Proteomes" id="UP000190102"/>
    </source>
</evidence>
<evidence type="ECO:0000256" key="1">
    <source>
        <dbReference type="SAM" id="SignalP"/>
    </source>
</evidence>
<sequence length="220" mass="24501">MRLLNTLLILFVAFFSVASPAISDTSSGVMKDFQFIQNNQRIQPDGSGVLKLARKAFSIRYTGKGLAPSIYASFNPKLKQQFKELHDPIISFAGTGSAASPSQLYVDNEALDFYQGWSAAFETAWGSVQDSKGRAEYVELRNKLASEPIITMSGRNYSNFEPQPDGTFLFTVNRINDSFPPFKDVAPLYLILFADKTSVTPDASSYLLHWSPLTVEFKKK</sequence>
<dbReference type="EMBL" id="FUWR01000029">
    <property type="protein sequence ID" value="SKA22660.1"/>
    <property type="molecule type" value="Genomic_DNA"/>
</dbReference>
<name>A0A1T4S2X0_9BACT</name>
<feature type="signal peptide" evidence="1">
    <location>
        <begin position="1"/>
        <end position="18"/>
    </location>
</feature>
<dbReference type="AlphaFoldDB" id="A0A1T4S2X0"/>
<keyword evidence="1" id="KW-0732">Signal</keyword>
<evidence type="ECO:0000313" key="2">
    <source>
        <dbReference type="EMBL" id="SKA22660.1"/>
    </source>
</evidence>
<proteinExistence type="predicted"/>
<organism evidence="2 3">
    <name type="scientific">Trichlorobacter thiogenes</name>
    <dbReference type="NCBI Taxonomy" id="115783"/>
    <lineage>
        <taxon>Bacteria</taxon>
        <taxon>Pseudomonadati</taxon>
        <taxon>Thermodesulfobacteriota</taxon>
        <taxon>Desulfuromonadia</taxon>
        <taxon>Geobacterales</taxon>
        <taxon>Geobacteraceae</taxon>
        <taxon>Trichlorobacter</taxon>
    </lineage>
</organism>
<protein>
    <submittedName>
        <fullName evidence="2">Uncharacterized protein</fullName>
    </submittedName>
</protein>
<accession>A0A1T4S2X0</accession>
<dbReference type="STRING" id="115783.SAMN02745119_03218"/>
<keyword evidence="3" id="KW-1185">Reference proteome</keyword>
<gene>
    <name evidence="2" type="ORF">SAMN02745119_03218</name>
</gene>
<dbReference type="RefSeq" id="WP_078791458.1">
    <property type="nucleotide sequence ID" value="NZ_FUWR01000029.1"/>
</dbReference>